<accession>A0A0C9Y4B3</accession>
<organism evidence="1 2">
    <name type="scientific">Laccaria amethystina LaAM-08-1</name>
    <dbReference type="NCBI Taxonomy" id="1095629"/>
    <lineage>
        <taxon>Eukaryota</taxon>
        <taxon>Fungi</taxon>
        <taxon>Dikarya</taxon>
        <taxon>Basidiomycota</taxon>
        <taxon>Agaricomycotina</taxon>
        <taxon>Agaricomycetes</taxon>
        <taxon>Agaricomycetidae</taxon>
        <taxon>Agaricales</taxon>
        <taxon>Agaricineae</taxon>
        <taxon>Hydnangiaceae</taxon>
        <taxon>Laccaria</taxon>
    </lineage>
</organism>
<evidence type="ECO:0000313" key="2">
    <source>
        <dbReference type="Proteomes" id="UP000054477"/>
    </source>
</evidence>
<dbReference type="OrthoDB" id="2967766at2759"/>
<dbReference type="EMBL" id="KN838541">
    <property type="protein sequence ID" value="KIK08799.1"/>
    <property type="molecule type" value="Genomic_DNA"/>
</dbReference>
<evidence type="ECO:0000313" key="1">
    <source>
        <dbReference type="EMBL" id="KIK08799.1"/>
    </source>
</evidence>
<keyword evidence="2" id="KW-1185">Reference proteome</keyword>
<reference evidence="2" key="2">
    <citation type="submission" date="2015-01" db="EMBL/GenBank/DDBJ databases">
        <title>Evolutionary Origins and Diversification of the Mycorrhizal Mutualists.</title>
        <authorList>
            <consortium name="DOE Joint Genome Institute"/>
            <consortium name="Mycorrhizal Genomics Consortium"/>
            <person name="Kohler A."/>
            <person name="Kuo A."/>
            <person name="Nagy L.G."/>
            <person name="Floudas D."/>
            <person name="Copeland A."/>
            <person name="Barry K.W."/>
            <person name="Cichocki N."/>
            <person name="Veneault-Fourrey C."/>
            <person name="LaButti K."/>
            <person name="Lindquist E.A."/>
            <person name="Lipzen A."/>
            <person name="Lundell T."/>
            <person name="Morin E."/>
            <person name="Murat C."/>
            <person name="Riley R."/>
            <person name="Ohm R."/>
            <person name="Sun H."/>
            <person name="Tunlid A."/>
            <person name="Henrissat B."/>
            <person name="Grigoriev I.V."/>
            <person name="Hibbett D.S."/>
            <person name="Martin F."/>
        </authorList>
    </citation>
    <scope>NUCLEOTIDE SEQUENCE [LARGE SCALE GENOMIC DNA]</scope>
    <source>
        <strain evidence="2">LaAM-08-1</strain>
    </source>
</reference>
<reference evidence="1 2" key="1">
    <citation type="submission" date="2014-04" db="EMBL/GenBank/DDBJ databases">
        <authorList>
            <consortium name="DOE Joint Genome Institute"/>
            <person name="Kuo A."/>
            <person name="Kohler A."/>
            <person name="Nagy L.G."/>
            <person name="Floudas D."/>
            <person name="Copeland A."/>
            <person name="Barry K.W."/>
            <person name="Cichocki N."/>
            <person name="Veneault-Fourrey C."/>
            <person name="LaButti K."/>
            <person name="Lindquist E.A."/>
            <person name="Lipzen A."/>
            <person name="Lundell T."/>
            <person name="Morin E."/>
            <person name="Murat C."/>
            <person name="Sun H."/>
            <person name="Tunlid A."/>
            <person name="Henrissat B."/>
            <person name="Grigoriev I.V."/>
            <person name="Hibbett D.S."/>
            <person name="Martin F."/>
            <person name="Nordberg H.P."/>
            <person name="Cantor M.N."/>
            <person name="Hua S.X."/>
        </authorList>
    </citation>
    <scope>NUCLEOTIDE SEQUENCE [LARGE SCALE GENOMIC DNA]</scope>
    <source>
        <strain evidence="1 2">LaAM-08-1</strain>
    </source>
</reference>
<gene>
    <name evidence="1" type="ORF">K443DRAFT_672318</name>
</gene>
<protein>
    <submittedName>
        <fullName evidence="1">Uncharacterized protein</fullName>
    </submittedName>
</protein>
<dbReference type="HOGENOM" id="CLU_090386_0_0_1"/>
<sequence length="269" mass="29701">MQDPWAVVLVADPYSPEIVTSRLKDLLDGKEVGGVPGISRGENRKEVLYDFVHHVDWTFKPEAFDAVWHAVFSIANKLWCTRHISNATYWWTEEFLLDVADDALSAEGSNDGCGSGDGYDNVWIATSLGAARLYALGYGYSPWAWNSFLDGLELEKGSVTSDSMRVGSCGQLLGAGQRLKLRIHGGGSRCEGPGFGGRYLKRQPPKTEQEKKEGEEFWQKVLKALEDQQQHAGAKAGAILKTTLEHLKADVPDMTSIEVVNIIWPKSTT</sequence>
<dbReference type="Proteomes" id="UP000054477">
    <property type="component" value="Unassembled WGS sequence"/>
</dbReference>
<dbReference type="AlphaFoldDB" id="A0A0C9Y4B3"/>
<proteinExistence type="predicted"/>
<name>A0A0C9Y4B3_9AGAR</name>